<gene>
    <name evidence="8" type="ORF">ASZ90_019900</name>
</gene>
<keyword evidence="3" id="KW-0963">Cytoplasm</keyword>
<evidence type="ECO:0000256" key="5">
    <source>
        <dbReference type="ARBA" id="ARBA00023054"/>
    </source>
</evidence>
<evidence type="ECO:0000256" key="6">
    <source>
        <dbReference type="ARBA" id="ARBA00023306"/>
    </source>
</evidence>
<protein>
    <submittedName>
        <fullName evidence="8">Cell division initiation protein diviva</fullName>
    </submittedName>
</protein>
<evidence type="ECO:0000256" key="1">
    <source>
        <dbReference type="ARBA" id="ARBA00004496"/>
    </source>
</evidence>
<evidence type="ECO:0000256" key="3">
    <source>
        <dbReference type="ARBA" id="ARBA00022490"/>
    </source>
</evidence>
<feature type="coiled-coil region" evidence="7">
    <location>
        <begin position="28"/>
        <end position="97"/>
    </location>
</feature>
<comment type="similarity">
    <text evidence="2">Belongs to the DivIVA family.</text>
</comment>
<keyword evidence="5 7" id="KW-0175">Coiled coil</keyword>
<keyword evidence="6" id="KW-0131">Cell cycle</keyword>
<evidence type="ECO:0000256" key="2">
    <source>
        <dbReference type="ARBA" id="ARBA00009008"/>
    </source>
</evidence>
<dbReference type="InterPro" id="IPR019933">
    <property type="entry name" value="DivIVA_domain"/>
</dbReference>
<keyword evidence="4 8" id="KW-0132">Cell division</keyword>
<sequence length="165" mass="19497">MITAMEIRKHQFSRTVRGLKEEEVKNYLNQVAVDYENLYSENSRLKEEIQRLEFEIRKYRSIEETMNNSLILAQQTAQEYQKNAKMEAENLLEASRRQIADLLMVYQEIIKRMNLFNAELKAQVSGQADMLDKNQKKIDELSNFFYAADMKNLMENLEKISVGED</sequence>
<reference evidence="8" key="1">
    <citation type="journal article" date="2015" name="Proc. Natl. Acad. Sci. U.S.A.">
        <title>Networks of energetic and metabolic interactions define dynamics in microbial communities.</title>
        <authorList>
            <person name="Embree M."/>
            <person name="Liu J.K."/>
            <person name="Al-Bassam M.M."/>
            <person name="Zengler K."/>
        </authorList>
    </citation>
    <scope>NUCLEOTIDE SEQUENCE</scope>
</reference>
<dbReference type="NCBIfam" id="TIGR03544">
    <property type="entry name" value="DivI1A_domain"/>
    <property type="match status" value="1"/>
</dbReference>
<evidence type="ECO:0000256" key="4">
    <source>
        <dbReference type="ARBA" id="ARBA00022618"/>
    </source>
</evidence>
<dbReference type="InterPro" id="IPR007793">
    <property type="entry name" value="DivIVA_fam"/>
</dbReference>
<comment type="subcellular location">
    <subcellularLocation>
        <location evidence="1">Cytoplasm</location>
    </subcellularLocation>
</comment>
<organism evidence="8">
    <name type="scientific">hydrocarbon metagenome</name>
    <dbReference type="NCBI Taxonomy" id="938273"/>
    <lineage>
        <taxon>unclassified sequences</taxon>
        <taxon>metagenomes</taxon>
        <taxon>ecological metagenomes</taxon>
    </lineage>
</organism>
<accession>A0A0W8E251</accession>
<comment type="caution">
    <text evidence="8">The sequence shown here is derived from an EMBL/GenBank/DDBJ whole genome shotgun (WGS) entry which is preliminary data.</text>
</comment>
<dbReference type="EMBL" id="LNQE01001913">
    <property type="protein sequence ID" value="KUG02706.1"/>
    <property type="molecule type" value="Genomic_DNA"/>
</dbReference>
<dbReference type="AlphaFoldDB" id="A0A0W8E251"/>
<evidence type="ECO:0000256" key="7">
    <source>
        <dbReference type="SAM" id="Coils"/>
    </source>
</evidence>
<proteinExistence type="inferred from homology"/>
<dbReference type="Pfam" id="PF05103">
    <property type="entry name" value="DivIVA"/>
    <property type="match status" value="1"/>
</dbReference>
<dbReference type="GO" id="GO:0005737">
    <property type="term" value="C:cytoplasm"/>
    <property type="evidence" value="ECO:0007669"/>
    <property type="project" value="UniProtKB-SubCell"/>
</dbReference>
<dbReference type="Gene3D" id="6.10.250.660">
    <property type="match status" value="1"/>
</dbReference>
<dbReference type="PANTHER" id="PTHR35794:SF2">
    <property type="entry name" value="CELL DIVISION PROTEIN DIVIVA"/>
    <property type="match status" value="1"/>
</dbReference>
<dbReference type="GO" id="GO:0051301">
    <property type="term" value="P:cell division"/>
    <property type="evidence" value="ECO:0007669"/>
    <property type="project" value="UniProtKB-KW"/>
</dbReference>
<dbReference type="PANTHER" id="PTHR35794">
    <property type="entry name" value="CELL DIVISION PROTEIN DIVIVA"/>
    <property type="match status" value="1"/>
</dbReference>
<evidence type="ECO:0000313" key="8">
    <source>
        <dbReference type="EMBL" id="KUG02706.1"/>
    </source>
</evidence>
<name>A0A0W8E251_9ZZZZ</name>